<dbReference type="PANTHER" id="PTHR34310">
    <property type="entry name" value="DUF427 DOMAIN PROTEIN (AFU_ORTHOLOGUE AFUA_3G02220)"/>
    <property type="match status" value="1"/>
</dbReference>
<protein>
    <recommendedName>
        <fullName evidence="1">DUF427 domain-containing protein</fullName>
    </recommendedName>
</protein>
<proteinExistence type="predicted"/>
<feature type="domain" description="DUF427" evidence="1">
    <location>
        <begin position="3"/>
        <end position="89"/>
    </location>
</feature>
<organism evidence="2 3">
    <name type="scientific">Mycena chlorophos</name>
    <name type="common">Agaric fungus</name>
    <name type="synonym">Agaricus chlorophos</name>
    <dbReference type="NCBI Taxonomy" id="658473"/>
    <lineage>
        <taxon>Eukaryota</taxon>
        <taxon>Fungi</taxon>
        <taxon>Dikarya</taxon>
        <taxon>Basidiomycota</taxon>
        <taxon>Agaricomycotina</taxon>
        <taxon>Agaricomycetes</taxon>
        <taxon>Agaricomycetidae</taxon>
        <taxon>Agaricales</taxon>
        <taxon>Marasmiineae</taxon>
        <taxon>Mycenaceae</taxon>
        <taxon>Mycena</taxon>
    </lineage>
</organism>
<dbReference type="PANTHER" id="PTHR34310:SF5">
    <property type="entry name" value="DUF427 DOMAIN PROTEIN (AFU_ORTHOLOGUE AFUA_3G02220)"/>
    <property type="match status" value="1"/>
</dbReference>
<name>A0ABQ0LHI6_MYCCL</name>
<dbReference type="EMBL" id="DF846523">
    <property type="protein sequence ID" value="GAT50570.1"/>
    <property type="molecule type" value="Genomic_DNA"/>
</dbReference>
<accession>A0ABQ0LHI6</accession>
<reference evidence="2" key="1">
    <citation type="submission" date="2014-09" db="EMBL/GenBank/DDBJ databases">
        <title>Genome sequence of the luminous mushroom Mycena chlorophos for searching fungal bioluminescence genes.</title>
        <authorList>
            <person name="Tanaka Y."/>
            <person name="Kasuga D."/>
            <person name="Oba Y."/>
            <person name="Hase S."/>
            <person name="Sato K."/>
            <person name="Oba Y."/>
            <person name="Sakakibara Y."/>
        </authorList>
    </citation>
    <scope>NUCLEOTIDE SEQUENCE</scope>
</reference>
<dbReference type="Proteomes" id="UP000815677">
    <property type="component" value="Unassembled WGS sequence"/>
</dbReference>
<dbReference type="InterPro" id="IPR038694">
    <property type="entry name" value="DUF427_sf"/>
</dbReference>
<dbReference type="Pfam" id="PF04248">
    <property type="entry name" value="NTP_transf_9"/>
    <property type="match status" value="1"/>
</dbReference>
<dbReference type="InterPro" id="IPR007361">
    <property type="entry name" value="DUF427"/>
</dbReference>
<evidence type="ECO:0000313" key="3">
    <source>
        <dbReference type="Proteomes" id="UP000815677"/>
    </source>
</evidence>
<sequence>MKVLLNGTSTVLADSNDTVVVEGNHYFPPSAVNKEFFTDSNSSTVCPWKGTASYYNASVDSNVVKDVAWYYPEPSEKAKNIKDYVAFYKNKVTFE</sequence>
<gene>
    <name evidence="2" type="ORF">MCHLO_07794</name>
</gene>
<keyword evidence="3" id="KW-1185">Reference proteome</keyword>
<dbReference type="Gene3D" id="2.170.150.40">
    <property type="entry name" value="Domain of unknown function (DUF427)"/>
    <property type="match status" value="1"/>
</dbReference>
<evidence type="ECO:0000313" key="2">
    <source>
        <dbReference type="EMBL" id="GAT50570.1"/>
    </source>
</evidence>
<evidence type="ECO:0000259" key="1">
    <source>
        <dbReference type="Pfam" id="PF04248"/>
    </source>
</evidence>